<evidence type="ECO:0000256" key="4">
    <source>
        <dbReference type="ARBA" id="ARBA00023136"/>
    </source>
</evidence>
<keyword evidence="7" id="KW-1185">Reference proteome</keyword>
<feature type="transmembrane region" description="Helical" evidence="5">
    <location>
        <begin position="126"/>
        <end position="143"/>
    </location>
</feature>
<dbReference type="STRING" id="7719.ENSCINP00000030561"/>
<name>H2XLM9_CIOIN</name>
<evidence type="ECO:0000313" key="7">
    <source>
        <dbReference type="Proteomes" id="UP000008144"/>
    </source>
</evidence>
<dbReference type="Pfam" id="PF03208">
    <property type="entry name" value="PRA1"/>
    <property type="match status" value="1"/>
</dbReference>
<evidence type="ECO:0000313" key="6">
    <source>
        <dbReference type="Ensembl" id="ENSCINP00000030561.1"/>
    </source>
</evidence>
<dbReference type="HOGENOM" id="CLU_097683_0_0_1"/>
<evidence type="ECO:0000256" key="3">
    <source>
        <dbReference type="ARBA" id="ARBA00022989"/>
    </source>
</evidence>
<dbReference type="InterPro" id="IPR004895">
    <property type="entry name" value="Prenylated_rab_accept_PRA1"/>
</dbReference>
<dbReference type="GO" id="GO:0016020">
    <property type="term" value="C:membrane"/>
    <property type="evidence" value="ECO:0000318"/>
    <property type="project" value="GO_Central"/>
</dbReference>
<dbReference type="AlphaFoldDB" id="H2XLM9"/>
<evidence type="ECO:0000256" key="5">
    <source>
        <dbReference type="RuleBase" id="RU363107"/>
    </source>
</evidence>
<evidence type="ECO:0000256" key="2">
    <source>
        <dbReference type="ARBA" id="ARBA00022692"/>
    </source>
</evidence>
<proteinExistence type="inferred from homology"/>
<dbReference type="InParanoid" id="H2XLM9"/>
<reference evidence="6" key="4">
    <citation type="submission" date="2025-09" db="UniProtKB">
        <authorList>
            <consortium name="Ensembl"/>
        </authorList>
    </citation>
    <scope>IDENTIFICATION</scope>
</reference>
<reference evidence="6" key="2">
    <citation type="journal article" date="2008" name="Genome Biol.">
        <title>Improved genome assembly and evidence-based global gene model set for the chordate Ciona intestinalis: new insight into intron and operon populations.</title>
        <authorList>
            <person name="Satou Y."/>
            <person name="Mineta K."/>
            <person name="Ogasawara M."/>
            <person name="Sasakura Y."/>
            <person name="Shoguchi E."/>
            <person name="Ueno K."/>
            <person name="Yamada L."/>
            <person name="Matsumoto J."/>
            <person name="Wasserscheid J."/>
            <person name="Dewar K."/>
            <person name="Wiley G.B."/>
            <person name="Macmil S.L."/>
            <person name="Roe B.A."/>
            <person name="Zeller R.W."/>
            <person name="Hastings K.E."/>
            <person name="Lemaire P."/>
            <person name="Lindquist E."/>
            <person name="Endo T."/>
            <person name="Hotta K."/>
            <person name="Inaba K."/>
        </authorList>
    </citation>
    <scope>NUCLEOTIDE SEQUENCE [LARGE SCALE GENOMIC DNA]</scope>
    <source>
        <strain evidence="6">wild type</strain>
    </source>
</reference>
<dbReference type="GeneTree" id="ENSGT00390000008631"/>
<dbReference type="PANTHER" id="PTHR12859:SF0">
    <property type="entry name" value="PRA1 FAMILY PROTEIN"/>
    <property type="match status" value="1"/>
</dbReference>
<reference evidence="6" key="3">
    <citation type="submission" date="2025-08" db="UniProtKB">
        <authorList>
            <consortium name="Ensembl"/>
        </authorList>
    </citation>
    <scope>IDENTIFICATION</scope>
</reference>
<organism evidence="6 7">
    <name type="scientific">Ciona intestinalis</name>
    <name type="common">Transparent sea squirt</name>
    <name type="synonym">Ascidia intestinalis</name>
    <dbReference type="NCBI Taxonomy" id="7719"/>
    <lineage>
        <taxon>Eukaryota</taxon>
        <taxon>Metazoa</taxon>
        <taxon>Chordata</taxon>
        <taxon>Tunicata</taxon>
        <taxon>Ascidiacea</taxon>
        <taxon>Phlebobranchia</taxon>
        <taxon>Cionidae</taxon>
        <taxon>Ciona</taxon>
    </lineage>
</organism>
<keyword evidence="3 5" id="KW-1133">Transmembrane helix</keyword>
<comment type="subcellular location">
    <subcellularLocation>
        <location evidence="1 5">Membrane</location>
        <topology evidence="1 5">Multi-pass membrane protein</topology>
    </subcellularLocation>
</comment>
<keyword evidence="2 5" id="KW-0812">Transmembrane</keyword>
<comment type="similarity">
    <text evidence="5">Belongs to the PRA1 family.</text>
</comment>
<dbReference type="Ensembl" id="ENSCINT00000036194.1">
    <property type="protein sequence ID" value="ENSCINP00000030561.1"/>
    <property type="gene ID" value="ENSCING00000019030.1"/>
</dbReference>
<dbReference type="OMA" id="QIPNFKD"/>
<accession>H2XLM9</accession>
<keyword evidence="4 5" id="KW-0472">Membrane</keyword>
<dbReference type="EMBL" id="EAAA01001447">
    <property type="status" value="NOT_ANNOTATED_CDS"/>
    <property type="molecule type" value="Genomic_DNA"/>
</dbReference>
<sequence length="178" mass="19772">MASDIQLPPIRSVDDFLIASARFGRPDYQDKERWNNRIVNNLMYYQTNYLIVAFVAFGLVTYFRPIDTITGGGLFVGLAALALYATNNRQSGAVQKFKKDHPAVLVAGIVGVSTVAMYMLGSIAAFVFSIALPMLLILLHASFRMRNLRNKVQNKVEAVGLKRTPMGVIMRALDQELS</sequence>
<protein>
    <recommendedName>
        <fullName evidence="5">PRA1 family protein</fullName>
    </recommendedName>
</protein>
<evidence type="ECO:0000256" key="1">
    <source>
        <dbReference type="ARBA" id="ARBA00004141"/>
    </source>
</evidence>
<dbReference type="FunCoup" id="H2XLM9">
    <property type="interactions" value="705"/>
</dbReference>
<dbReference type="PANTHER" id="PTHR12859">
    <property type="entry name" value="PRA1 PROTEIN"/>
    <property type="match status" value="1"/>
</dbReference>
<feature type="transmembrane region" description="Helical" evidence="5">
    <location>
        <begin position="69"/>
        <end position="86"/>
    </location>
</feature>
<dbReference type="Proteomes" id="UP000008144">
    <property type="component" value="Chromosome 2"/>
</dbReference>
<feature type="transmembrane region" description="Helical" evidence="5">
    <location>
        <begin position="42"/>
        <end position="63"/>
    </location>
</feature>
<feature type="transmembrane region" description="Helical" evidence="5">
    <location>
        <begin position="102"/>
        <end position="120"/>
    </location>
</feature>
<reference evidence="7" key="1">
    <citation type="journal article" date="2002" name="Science">
        <title>The draft genome of Ciona intestinalis: insights into chordate and vertebrate origins.</title>
        <authorList>
            <person name="Dehal P."/>
            <person name="Satou Y."/>
            <person name="Campbell R.K."/>
            <person name="Chapman J."/>
            <person name="Degnan B."/>
            <person name="De Tomaso A."/>
            <person name="Davidson B."/>
            <person name="Di Gregorio A."/>
            <person name="Gelpke M."/>
            <person name="Goodstein D.M."/>
            <person name="Harafuji N."/>
            <person name="Hastings K.E."/>
            <person name="Ho I."/>
            <person name="Hotta K."/>
            <person name="Huang W."/>
            <person name="Kawashima T."/>
            <person name="Lemaire P."/>
            <person name="Martinez D."/>
            <person name="Meinertzhagen I.A."/>
            <person name="Necula S."/>
            <person name="Nonaka M."/>
            <person name="Putnam N."/>
            <person name="Rash S."/>
            <person name="Saiga H."/>
            <person name="Satake M."/>
            <person name="Terry A."/>
            <person name="Yamada L."/>
            <person name="Wang H.G."/>
            <person name="Awazu S."/>
            <person name="Azumi K."/>
            <person name="Boore J."/>
            <person name="Branno M."/>
            <person name="Chin-Bow S."/>
            <person name="DeSantis R."/>
            <person name="Doyle S."/>
            <person name="Francino P."/>
            <person name="Keys D.N."/>
            <person name="Haga S."/>
            <person name="Hayashi H."/>
            <person name="Hino K."/>
            <person name="Imai K.S."/>
            <person name="Inaba K."/>
            <person name="Kano S."/>
            <person name="Kobayashi K."/>
            <person name="Kobayashi M."/>
            <person name="Lee B.I."/>
            <person name="Makabe K.W."/>
            <person name="Manohar C."/>
            <person name="Matassi G."/>
            <person name="Medina M."/>
            <person name="Mochizuki Y."/>
            <person name="Mount S."/>
            <person name="Morishita T."/>
            <person name="Miura S."/>
            <person name="Nakayama A."/>
            <person name="Nishizaka S."/>
            <person name="Nomoto H."/>
            <person name="Ohta F."/>
            <person name="Oishi K."/>
            <person name="Rigoutsos I."/>
            <person name="Sano M."/>
            <person name="Sasaki A."/>
            <person name="Sasakura Y."/>
            <person name="Shoguchi E."/>
            <person name="Shin-i T."/>
            <person name="Spagnuolo A."/>
            <person name="Stainier D."/>
            <person name="Suzuki M.M."/>
            <person name="Tassy O."/>
            <person name="Takatori N."/>
            <person name="Tokuoka M."/>
            <person name="Yagi K."/>
            <person name="Yoshizaki F."/>
            <person name="Wada S."/>
            <person name="Zhang C."/>
            <person name="Hyatt P.D."/>
            <person name="Larimer F."/>
            <person name="Detter C."/>
            <person name="Doggett N."/>
            <person name="Glavina T."/>
            <person name="Hawkins T."/>
            <person name="Richardson P."/>
            <person name="Lucas S."/>
            <person name="Kohara Y."/>
            <person name="Levine M."/>
            <person name="Satoh N."/>
            <person name="Rokhsar D.S."/>
        </authorList>
    </citation>
    <scope>NUCLEOTIDE SEQUENCE [LARGE SCALE GENOMIC DNA]</scope>
</reference>